<name>A1VVS8_POLNA</name>
<evidence type="ECO:0000259" key="2">
    <source>
        <dbReference type="Pfam" id="PF13592"/>
    </source>
</evidence>
<organism evidence="3 4">
    <name type="scientific">Polaromonas naphthalenivorans (strain CJ2)</name>
    <dbReference type="NCBI Taxonomy" id="365044"/>
    <lineage>
        <taxon>Bacteria</taxon>
        <taxon>Pseudomonadati</taxon>
        <taxon>Pseudomonadota</taxon>
        <taxon>Betaproteobacteria</taxon>
        <taxon>Burkholderiales</taxon>
        <taxon>Comamonadaceae</taxon>
        <taxon>Polaromonas</taxon>
    </lineage>
</organism>
<evidence type="ECO:0000313" key="3">
    <source>
        <dbReference type="EMBL" id="ABM39756.1"/>
    </source>
</evidence>
<reference evidence="4" key="1">
    <citation type="journal article" date="2009" name="Environ. Microbiol.">
        <title>The genome of Polaromonas naphthalenivorans strain CJ2, isolated from coal tar-contaminated sediment, reveals physiological and metabolic versatility and evolution through extensive horizontal gene transfer.</title>
        <authorList>
            <person name="Yagi J.M."/>
            <person name="Sims D."/>
            <person name="Brettin T."/>
            <person name="Bruce D."/>
            <person name="Madsen E.L."/>
        </authorList>
    </citation>
    <scope>NUCLEOTIDE SEQUENCE [LARGE SCALE GENOMIC DNA]</scope>
    <source>
        <strain evidence="4">CJ2</strain>
        <plasmid evidence="4">Plasmid pPNAP02</plasmid>
    </source>
</reference>
<geneLocation type="plasmid" evidence="3 4">
    <name>pPNAP02</name>
</geneLocation>
<dbReference type="OrthoDB" id="5296970at2"/>
<feature type="region of interest" description="Disordered" evidence="1">
    <location>
        <begin position="143"/>
        <end position="182"/>
    </location>
</feature>
<dbReference type="KEGG" id="pna:Pnap_4483"/>
<dbReference type="RefSeq" id="WP_011798209.1">
    <property type="nucleotide sequence ID" value="NC_008758.1"/>
</dbReference>
<proteinExistence type="predicted"/>
<dbReference type="EMBL" id="CP000531">
    <property type="protein sequence ID" value="ABM39756.1"/>
    <property type="molecule type" value="Genomic_DNA"/>
</dbReference>
<gene>
    <name evidence="3" type="ordered locus">Pnap_4483</name>
</gene>
<keyword evidence="4" id="KW-1185">Reference proteome</keyword>
<sequence>MARPFTGQGSLEAARKARDEARTADELRIALAVLLPLEAGLNLTQTALVLGRSRHTTCALRTDFCARASGLRATRRKKTELRNRAQSTLQAEAAALDAALAGAAQGAVLVIPELKEKIEAHLGHSVSLSGVYRMLARHGWRKVAPDTEHPQGNAQAREAWKKNSRPIWRKCAPDSPDNNPSG</sequence>
<dbReference type="InterPro" id="IPR025959">
    <property type="entry name" value="Winged_HTH_dom"/>
</dbReference>
<feature type="domain" description="Winged helix-turn helix" evidence="2">
    <location>
        <begin position="111"/>
        <end position="164"/>
    </location>
</feature>
<accession>A1VVS8</accession>
<keyword evidence="3" id="KW-0614">Plasmid</keyword>
<dbReference type="eggNOG" id="COG3415">
    <property type="taxonomic scope" value="Bacteria"/>
</dbReference>
<dbReference type="AlphaFoldDB" id="A1VVS8"/>
<dbReference type="Pfam" id="PF13592">
    <property type="entry name" value="HTH_33"/>
    <property type="match status" value="1"/>
</dbReference>
<dbReference type="HOGENOM" id="CLU_101800_0_0_4"/>
<protein>
    <recommendedName>
        <fullName evidence="2">Winged helix-turn helix domain-containing protein</fullName>
    </recommendedName>
</protein>
<evidence type="ECO:0000256" key="1">
    <source>
        <dbReference type="SAM" id="MobiDB-lite"/>
    </source>
</evidence>
<dbReference type="Proteomes" id="UP000000644">
    <property type="component" value="Plasmid pPNAP02"/>
</dbReference>
<evidence type="ECO:0000313" key="4">
    <source>
        <dbReference type="Proteomes" id="UP000000644"/>
    </source>
</evidence>